<dbReference type="InterPro" id="IPR040079">
    <property type="entry name" value="Glutathione_S-Trfase"/>
</dbReference>
<dbReference type="Pfam" id="PF13417">
    <property type="entry name" value="GST_N_3"/>
    <property type="match status" value="1"/>
</dbReference>
<dbReference type="InterPro" id="IPR004046">
    <property type="entry name" value="GST_C"/>
</dbReference>
<dbReference type="PANTHER" id="PTHR44051:SF8">
    <property type="entry name" value="GLUTATHIONE S-TRANSFERASE GSTA"/>
    <property type="match status" value="1"/>
</dbReference>
<dbReference type="SUPFAM" id="SSF47616">
    <property type="entry name" value="GST C-terminal domain-like"/>
    <property type="match status" value="1"/>
</dbReference>
<dbReference type="PROSITE" id="PS50404">
    <property type="entry name" value="GST_NTER"/>
    <property type="match status" value="1"/>
</dbReference>
<dbReference type="PROSITE" id="PS50405">
    <property type="entry name" value="GST_CTER"/>
    <property type="match status" value="1"/>
</dbReference>
<dbReference type="InterPro" id="IPR036249">
    <property type="entry name" value="Thioredoxin-like_sf"/>
</dbReference>
<accession>A0AAW1PH67</accession>
<dbReference type="Pfam" id="PF00043">
    <property type="entry name" value="GST_C"/>
    <property type="match status" value="1"/>
</dbReference>
<protein>
    <recommendedName>
        <fullName evidence="6">Glutathione S-transferase</fullName>
    </recommendedName>
</protein>
<dbReference type="Gene3D" id="1.20.1050.10">
    <property type="match status" value="1"/>
</dbReference>
<gene>
    <name evidence="4" type="ORF">WJX72_008118</name>
</gene>
<organism evidence="4 5">
    <name type="scientific">[Myrmecia] bisecta</name>
    <dbReference type="NCBI Taxonomy" id="41462"/>
    <lineage>
        <taxon>Eukaryota</taxon>
        <taxon>Viridiplantae</taxon>
        <taxon>Chlorophyta</taxon>
        <taxon>core chlorophytes</taxon>
        <taxon>Trebouxiophyceae</taxon>
        <taxon>Trebouxiales</taxon>
        <taxon>Trebouxiaceae</taxon>
        <taxon>Myrmecia</taxon>
    </lineage>
</organism>
<name>A0AAW1PH67_9CHLO</name>
<dbReference type="CDD" id="cd03046">
    <property type="entry name" value="GST_N_GTT1_like"/>
    <property type="match status" value="1"/>
</dbReference>
<comment type="similarity">
    <text evidence="1">Belongs to the GST superfamily.</text>
</comment>
<evidence type="ECO:0000313" key="4">
    <source>
        <dbReference type="EMBL" id="KAK9807755.1"/>
    </source>
</evidence>
<reference evidence="4 5" key="1">
    <citation type="journal article" date="2024" name="Nat. Commun.">
        <title>Phylogenomics reveals the evolutionary origins of lichenization in chlorophyte algae.</title>
        <authorList>
            <person name="Puginier C."/>
            <person name="Libourel C."/>
            <person name="Otte J."/>
            <person name="Skaloud P."/>
            <person name="Haon M."/>
            <person name="Grisel S."/>
            <person name="Petersen M."/>
            <person name="Berrin J.G."/>
            <person name="Delaux P.M."/>
            <person name="Dal Grande F."/>
            <person name="Keller J."/>
        </authorList>
    </citation>
    <scope>NUCLEOTIDE SEQUENCE [LARGE SCALE GENOMIC DNA]</scope>
    <source>
        <strain evidence="4 5">SAG 2043</strain>
    </source>
</reference>
<keyword evidence="5" id="KW-1185">Reference proteome</keyword>
<sequence>MASTSGTPDITIFHVPGSRSTMVVWMCEELALPYKAVLVDSGKPRSPEHLAAHPLGLVPAFVDGGLIVQETGAQIQYLLERYSKGKLQYPPGDWERRGPFLQWCWRAEAMLLPVISEVVHHTKLLPEDKRIPQLVPYEESTVIPRLIIINDQLSNKAYIAGEEFTAADVMIGYTLSVARNSTDLLTKSDTDFKHIMRYLERVLSRPAYRAARGLAPEQ</sequence>
<evidence type="ECO:0000259" key="3">
    <source>
        <dbReference type="PROSITE" id="PS50405"/>
    </source>
</evidence>
<dbReference type="EMBL" id="JALJOR010000012">
    <property type="protein sequence ID" value="KAK9807755.1"/>
    <property type="molecule type" value="Genomic_DNA"/>
</dbReference>
<proteinExistence type="inferred from homology"/>
<comment type="caution">
    <text evidence="4">The sequence shown here is derived from an EMBL/GenBank/DDBJ whole genome shotgun (WGS) entry which is preliminary data.</text>
</comment>
<dbReference type="PANTHER" id="PTHR44051">
    <property type="entry name" value="GLUTATHIONE S-TRANSFERASE-RELATED"/>
    <property type="match status" value="1"/>
</dbReference>
<evidence type="ECO:0000256" key="1">
    <source>
        <dbReference type="ARBA" id="ARBA00007409"/>
    </source>
</evidence>
<dbReference type="InterPro" id="IPR036282">
    <property type="entry name" value="Glutathione-S-Trfase_C_sf"/>
</dbReference>
<dbReference type="Proteomes" id="UP001489004">
    <property type="component" value="Unassembled WGS sequence"/>
</dbReference>
<feature type="domain" description="GST N-terminal" evidence="2">
    <location>
        <begin position="7"/>
        <end position="86"/>
    </location>
</feature>
<evidence type="ECO:0000313" key="5">
    <source>
        <dbReference type="Proteomes" id="UP001489004"/>
    </source>
</evidence>
<evidence type="ECO:0008006" key="6">
    <source>
        <dbReference type="Google" id="ProtNLM"/>
    </source>
</evidence>
<dbReference type="Gene3D" id="3.40.30.10">
    <property type="entry name" value="Glutaredoxin"/>
    <property type="match status" value="1"/>
</dbReference>
<evidence type="ECO:0000259" key="2">
    <source>
        <dbReference type="PROSITE" id="PS50404"/>
    </source>
</evidence>
<feature type="domain" description="GST C-terminal" evidence="3">
    <location>
        <begin position="93"/>
        <end position="218"/>
    </location>
</feature>
<dbReference type="SFLD" id="SFLDG00358">
    <property type="entry name" value="Main_(cytGST)"/>
    <property type="match status" value="1"/>
</dbReference>
<dbReference type="InterPro" id="IPR010987">
    <property type="entry name" value="Glutathione-S-Trfase_C-like"/>
</dbReference>
<dbReference type="AlphaFoldDB" id="A0AAW1PH67"/>
<dbReference type="InterPro" id="IPR004045">
    <property type="entry name" value="Glutathione_S-Trfase_N"/>
</dbReference>
<dbReference type="SUPFAM" id="SSF52833">
    <property type="entry name" value="Thioredoxin-like"/>
    <property type="match status" value="1"/>
</dbReference>
<dbReference type="SFLD" id="SFLDS00019">
    <property type="entry name" value="Glutathione_Transferase_(cytos"/>
    <property type="match status" value="1"/>
</dbReference>